<dbReference type="Proteomes" id="UP000315145">
    <property type="component" value="Unassembled WGS sequence"/>
</dbReference>
<dbReference type="Proteomes" id="UP000322315">
    <property type="component" value="Unassembled WGS sequence"/>
</dbReference>
<dbReference type="InterPro" id="IPR036365">
    <property type="entry name" value="PGBD-like_sf"/>
</dbReference>
<evidence type="ECO:0000259" key="1">
    <source>
        <dbReference type="Pfam" id="PF01471"/>
    </source>
</evidence>
<comment type="caution">
    <text evidence="2">The sequence shown here is derived from an EMBL/GenBank/DDBJ whole genome shotgun (WGS) entry which is preliminary data.</text>
</comment>
<proteinExistence type="predicted"/>
<evidence type="ECO:0000313" key="2">
    <source>
        <dbReference type="EMBL" id="KAA5827526.1"/>
    </source>
</evidence>
<reference evidence="3 4" key="2">
    <citation type="submission" date="2019-07" db="EMBL/GenBank/DDBJ databases">
        <title>Algibacter marinivivus sp. nov., isolated from the surface of a marine red alga.</title>
        <authorList>
            <person name="Zhong X."/>
            <person name="Xu W."/>
            <person name="Zhang Y."/>
            <person name="Zhang Q."/>
            <person name="Du Z."/>
        </authorList>
    </citation>
    <scope>NUCLEOTIDE SEQUENCE [LARGE SCALE GENOMIC DNA]</scope>
    <source>
        <strain evidence="3 4">RU-4-M-4</strain>
    </source>
</reference>
<dbReference type="EMBL" id="VWRS01000001">
    <property type="protein sequence ID" value="KAA5827526.1"/>
    <property type="molecule type" value="Genomic_DNA"/>
</dbReference>
<feature type="domain" description="Peptidoglycan binding-like" evidence="1">
    <location>
        <begin position="164"/>
        <end position="215"/>
    </location>
</feature>
<evidence type="ECO:0000313" key="4">
    <source>
        <dbReference type="Proteomes" id="UP000315145"/>
    </source>
</evidence>
<name>A0A5M7BCY7_9FLAO</name>
<dbReference type="Gene3D" id="1.10.101.10">
    <property type="entry name" value="PGBD-like superfamily/PGBD"/>
    <property type="match status" value="1"/>
</dbReference>
<dbReference type="SUPFAM" id="SSF47090">
    <property type="entry name" value="PGBD-like"/>
    <property type="match status" value="1"/>
</dbReference>
<sequence>MKQIIIFLLVIVVLAIGYNTYKEHKRFTPPEYEYVTNKNIDLNYHDRSFLLHYYKAIEDLNGYVITQWSANGIDVRNSDSDDEEELAAISKYTDKLGAVKFYEDQLVKSKTLKNSGLTNANIRLLETEGISQAEFEKEKTQSKLITLFNNNISELRIGQKSVFVYELQKLLVKKGFDIPVDGLYKTITRDAVLSFEEKNGLFPDGKVDLLTFEALLK</sequence>
<dbReference type="OrthoDB" id="1143655at2"/>
<dbReference type="AlphaFoldDB" id="A0A5M7BCY7"/>
<dbReference type="Pfam" id="PF01471">
    <property type="entry name" value="PG_binding_1"/>
    <property type="match status" value="1"/>
</dbReference>
<organism evidence="2 5">
    <name type="scientific">Algibacter amylolyticus</name>
    <dbReference type="NCBI Taxonomy" id="1608400"/>
    <lineage>
        <taxon>Bacteria</taxon>
        <taxon>Pseudomonadati</taxon>
        <taxon>Bacteroidota</taxon>
        <taxon>Flavobacteriia</taxon>
        <taxon>Flavobacteriales</taxon>
        <taxon>Flavobacteriaceae</taxon>
        <taxon>Algibacter</taxon>
    </lineage>
</organism>
<dbReference type="InterPro" id="IPR002477">
    <property type="entry name" value="Peptidoglycan-bd-like"/>
</dbReference>
<reference evidence="2" key="3">
    <citation type="submission" date="2019-09" db="EMBL/GenBank/DDBJ databases">
        <authorList>
            <person name="Zhang D.-C."/>
        </authorList>
    </citation>
    <scope>NUCLEOTIDE SEQUENCE</scope>
    <source>
        <strain evidence="2">RU-4-M-4</strain>
    </source>
</reference>
<keyword evidence="4" id="KW-1185">Reference proteome</keyword>
<evidence type="ECO:0000313" key="3">
    <source>
        <dbReference type="EMBL" id="TSJ81771.1"/>
    </source>
</evidence>
<dbReference type="RefSeq" id="WP_144114873.1">
    <property type="nucleotide sequence ID" value="NZ_JACHGE010000001.1"/>
</dbReference>
<accession>A0A5M7BCY7</accession>
<reference evidence="2 5" key="1">
    <citation type="journal article" date="2015" name="Int. J. Syst. Evol. Microbiol.">
        <title>Algibacter amylolyticus sp. nov., isolated from intertidal sediment.</title>
        <authorList>
            <person name="Zhang D.C."/>
            <person name="Wu J."/>
            <person name="Neuner K."/>
            <person name="Yao J."/>
            <person name="Margesin R."/>
        </authorList>
    </citation>
    <scope>NUCLEOTIDE SEQUENCE [LARGE SCALE GENOMIC DNA]</scope>
    <source>
        <strain evidence="2 5">RU-4-M-4</strain>
    </source>
</reference>
<gene>
    <name evidence="2" type="ORF">F2B50_01405</name>
    <name evidence="3" type="ORF">FPF71_01405</name>
</gene>
<dbReference type="EMBL" id="VMBF01000001">
    <property type="protein sequence ID" value="TSJ81771.1"/>
    <property type="molecule type" value="Genomic_DNA"/>
</dbReference>
<protein>
    <submittedName>
        <fullName evidence="2">Peptidoglycan-binding protein</fullName>
    </submittedName>
</protein>
<dbReference type="InterPro" id="IPR036366">
    <property type="entry name" value="PGBDSf"/>
</dbReference>
<evidence type="ECO:0000313" key="5">
    <source>
        <dbReference type="Proteomes" id="UP000322315"/>
    </source>
</evidence>